<feature type="compositionally biased region" description="Basic and acidic residues" evidence="2">
    <location>
        <begin position="127"/>
        <end position="162"/>
    </location>
</feature>
<keyword evidence="1" id="KW-0175">Coiled coil</keyword>
<comment type="caution">
    <text evidence="4">The sequence shown here is derived from an EMBL/GenBank/DDBJ whole genome shotgun (WGS) entry which is preliminary data.</text>
</comment>
<dbReference type="AlphaFoldDB" id="A0A0W0WU43"/>
<dbReference type="EMBL" id="LNYO01000013">
    <property type="protein sequence ID" value="KTD35835.1"/>
    <property type="molecule type" value="Genomic_DNA"/>
</dbReference>
<keyword evidence="3" id="KW-0472">Membrane</keyword>
<feature type="region of interest" description="Disordered" evidence="2">
    <location>
        <begin position="119"/>
        <end position="177"/>
    </location>
</feature>
<organism evidence="4 5">
    <name type="scientific">Legionella nautarum</name>
    <dbReference type="NCBI Taxonomy" id="45070"/>
    <lineage>
        <taxon>Bacteria</taxon>
        <taxon>Pseudomonadati</taxon>
        <taxon>Pseudomonadota</taxon>
        <taxon>Gammaproteobacteria</taxon>
        <taxon>Legionellales</taxon>
        <taxon>Legionellaceae</taxon>
        <taxon>Legionella</taxon>
    </lineage>
</organism>
<dbReference type="PATRIC" id="fig|45070.6.peg.869"/>
<reference evidence="4 5" key="1">
    <citation type="submission" date="2015-11" db="EMBL/GenBank/DDBJ databases">
        <title>Genomic analysis of 38 Legionella species identifies large and diverse effector repertoires.</title>
        <authorList>
            <person name="Burstein D."/>
            <person name="Amaro F."/>
            <person name="Zusman T."/>
            <person name="Lifshitz Z."/>
            <person name="Cohen O."/>
            <person name="Gilbert J.A."/>
            <person name="Pupko T."/>
            <person name="Shuman H.A."/>
            <person name="Segal G."/>
        </authorList>
    </citation>
    <scope>NUCLEOTIDE SEQUENCE [LARGE SCALE GENOMIC DNA]</scope>
    <source>
        <strain evidence="4 5">ATCC 49506</strain>
    </source>
</reference>
<feature type="coiled-coil region" evidence="1">
    <location>
        <begin position="488"/>
        <end position="515"/>
    </location>
</feature>
<evidence type="ECO:0000313" key="5">
    <source>
        <dbReference type="Proteomes" id="UP000054725"/>
    </source>
</evidence>
<keyword evidence="3" id="KW-0812">Transmembrane</keyword>
<dbReference type="RefSeq" id="WP_058503877.1">
    <property type="nucleotide sequence ID" value="NZ_CAAAIF010000001.1"/>
</dbReference>
<name>A0A0W0WU43_9GAMM</name>
<feature type="region of interest" description="Disordered" evidence="2">
    <location>
        <begin position="1163"/>
        <end position="1194"/>
    </location>
</feature>
<sequence>MTKPVKSPEILFDIDGTCLDSEGKFNTNLFKAMKTMGINRVNFLTSFEIRKFGSPGEEKSFRCLVSDELKKMGIKTGYVIVNASHYLDFDANNHGKLGNYYSTVIEKFERRVLNFHRKNPNSLLNSSEKEKMISDQQREQDLLSAESRLREKAEDKRNKADLVDEAAENPAAPNPSKIENYVAKVEEELQPKADSFDNSIDYRGGKERMILHIVHHSDLADNFIVFDDKKEVINLAQRMATDAENYPQVYGRMHAVPVFMKDRKQTEDYFIRKLIQGYSIEQLKQFVEAHGNELNDNKQTLLNLLNAIPKEQQLEEKHKGIYAQLVLACWHPHDIENIVELYAKLGQDDELPEELKSLFDKMMDTTLDNPVFRVKVLDTIISNLEKGKIPLYHQKFINQIKDKTIEQFNWSFKDYDWQALAKSISENNCSSPIELLHFQSCIQLGLAVEGNLETDDLVTLMTRVEKAGRSKELLGDLITPTQDEQALFENDDEEQKRYEQEVNFLEKSKKNISKTIKKTASNPQKFLELLRYYREVKSASPQQAALRTYLRADLVQQIIENLTANPPQPWKFLGYPTLREMCSRLRNEIDLLNYINVLEHNYPEGSPAIASLMISLIAGYTNIDFYPADAQLPQIDQINTRKHELKLLLELNKNNPQAIDKIKEKFIKDKDLDSWLFLIEELRSSARSLSADFVPTLMSAIDEYNQDIGNFEHYHISHQAKEVLKRLENEEHKTAITKHAALCALSEVPESFTQGEANEFISRLNDSVEIIREQGNPAAINYAKESAITVTLNVLGRIKGDTALLLAIDDFSLELEEEENKAKIERALHNKGLAESAYLFIKNKDGEIFYYGQNYIEKLNEEKRDALNIGEQRSLTPEQFEKFRLLSLDAQIEPLDLTLQDSYETMLNSYLNSPMACYSFLKKSLNQAFIQQNFLNKIANGKVIEVLREHVNPELKKYLPEQEDQDKPVIKEALLVIAYADHILNSEKSSLDTLVTLAKEIRNLPTEKDGQVAGLAIKAREIQQAAFEEYLNNLTYSKQTEEEIMQLPYFNDNKQVNIELLAVLEAAQTIFNDVTRLPSTKTEVLKSLARTAQACVEPQDQNNREQLQEMGKHFQLKPNLQLLGKAILVLLSTLIAGIGFIVSAAVVVKQTRNDLQFFKALNKPKFSPEPVPKSQPEREENANHRDEGQLPDLK</sequence>
<dbReference type="Proteomes" id="UP000054725">
    <property type="component" value="Unassembled WGS sequence"/>
</dbReference>
<keyword evidence="5" id="KW-1185">Reference proteome</keyword>
<feature type="compositionally biased region" description="Basic and acidic residues" evidence="2">
    <location>
        <begin position="1175"/>
        <end position="1194"/>
    </location>
</feature>
<protein>
    <submittedName>
        <fullName evidence="4">Uncharacterized protein</fullName>
    </submittedName>
</protein>
<evidence type="ECO:0000256" key="1">
    <source>
        <dbReference type="SAM" id="Coils"/>
    </source>
</evidence>
<dbReference type="OrthoDB" id="5657186at2"/>
<accession>A0A0W0WU43</accession>
<keyword evidence="3" id="KW-1133">Transmembrane helix</keyword>
<evidence type="ECO:0000313" key="4">
    <source>
        <dbReference type="EMBL" id="KTD35835.1"/>
    </source>
</evidence>
<evidence type="ECO:0000256" key="2">
    <source>
        <dbReference type="SAM" id="MobiDB-lite"/>
    </source>
</evidence>
<proteinExistence type="predicted"/>
<gene>
    <name evidence="4" type="ORF">Lnau_0819</name>
</gene>
<dbReference type="STRING" id="45070.Lnau_0819"/>
<evidence type="ECO:0000256" key="3">
    <source>
        <dbReference type="SAM" id="Phobius"/>
    </source>
</evidence>
<feature type="transmembrane region" description="Helical" evidence="3">
    <location>
        <begin position="1126"/>
        <end position="1148"/>
    </location>
</feature>